<organism evidence="3 4">
    <name type="scientific">Fusarium equiseti</name>
    <name type="common">Fusarium scirpi</name>
    <dbReference type="NCBI Taxonomy" id="61235"/>
    <lineage>
        <taxon>Eukaryota</taxon>
        <taxon>Fungi</taxon>
        <taxon>Dikarya</taxon>
        <taxon>Ascomycota</taxon>
        <taxon>Pezizomycotina</taxon>
        <taxon>Sordariomycetes</taxon>
        <taxon>Hypocreomycetidae</taxon>
        <taxon>Hypocreales</taxon>
        <taxon>Nectriaceae</taxon>
        <taxon>Fusarium</taxon>
        <taxon>Fusarium incarnatum-equiseti species complex</taxon>
    </lineage>
</organism>
<evidence type="ECO:0000256" key="2">
    <source>
        <dbReference type="SAM" id="Phobius"/>
    </source>
</evidence>
<keyword evidence="2" id="KW-0812">Transmembrane</keyword>
<dbReference type="Proteomes" id="UP000693738">
    <property type="component" value="Unassembled WGS sequence"/>
</dbReference>
<dbReference type="EMBL" id="CAJSTJ010000151">
    <property type="protein sequence ID" value="CAG7562577.1"/>
    <property type="molecule type" value="Genomic_DNA"/>
</dbReference>
<feature type="region of interest" description="Disordered" evidence="1">
    <location>
        <begin position="1"/>
        <end position="21"/>
    </location>
</feature>
<sequence length="296" mass="32531">MQDATDISPAPSANSESNVREVPSPVLPSILAMEPASPDLTMLPVADALHFARAVVTFITALMLGMNHYVFPLFRLLMVVAYCYLKALASIPQSLELLSREVALSIIIFFSLLLLICLIHFACRVWWFVIKCAIEIILWPLILISLAIACQYVTREWASSSMSIGRLLGAWKFPEQESSDIYLCLLKVIYEVVQFKSTQFLCHLEVHGKSVGSGLDLDPGVHPVDLVLEVWMGFSLNRHISNFDTHRVVSRMYSMVNKAFCCGNGSGVHRANGQGGFQSPPPDGASFAGLLGTGQA</sequence>
<evidence type="ECO:0000313" key="3">
    <source>
        <dbReference type="EMBL" id="CAG7562577.1"/>
    </source>
</evidence>
<evidence type="ECO:0000256" key="1">
    <source>
        <dbReference type="SAM" id="MobiDB-lite"/>
    </source>
</evidence>
<feature type="transmembrane region" description="Helical" evidence="2">
    <location>
        <begin position="73"/>
        <end position="91"/>
    </location>
</feature>
<keyword evidence="2" id="KW-0472">Membrane</keyword>
<comment type="caution">
    <text evidence="3">The sequence shown here is derived from an EMBL/GenBank/DDBJ whole genome shotgun (WGS) entry which is preliminary data.</text>
</comment>
<evidence type="ECO:0000313" key="4">
    <source>
        <dbReference type="Proteomes" id="UP000693738"/>
    </source>
</evidence>
<protein>
    <submittedName>
        <fullName evidence="3">Uncharacterized protein</fullName>
    </submittedName>
</protein>
<feature type="transmembrane region" description="Helical" evidence="2">
    <location>
        <begin position="48"/>
        <end position="66"/>
    </location>
</feature>
<dbReference type="AlphaFoldDB" id="A0A8J2IY27"/>
<name>A0A8J2IY27_FUSEQ</name>
<gene>
    <name evidence="3" type="ORF">FEQUK3_LOCUS8252</name>
</gene>
<reference evidence="3" key="1">
    <citation type="submission" date="2021-05" db="EMBL/GenBank/DDBJ databases">
        <authorList>
            <person name="Khan N."/>
        </authorList>
    </citation>
    <scope>NUCLEOTIDE SEQUENCE</scope>
</reference>
<feature type="transmembrane region" description="Helical" evidence="2">
    <location>
        <begin position="136"/>
        <end position="154"/>
    </location>
</feature>
<keyword evidence="2" id="KW-1133">Transmembrane helix</keyword>
<accession>A0A8J2IY27</accession>
<proteinExistence type="predicted"/>
<feature type="transmembrane region" description="Helical" evidence="2">
    <location>
        <begin position="103"/>
        <end position="129"/>
    </location>
</feature>